<dbReference type="GO" id="GO:0019825">
    <property type="term" value="F:oxygen binding"/>
    <property type="evidence" value="ECO:0007669"/>
    <property type="project" value="InterPro"/>
</dbReference>
<name>A0A916TB93_9HYPH</name>
<protein>
    <submittedName>
        <fullName evidence="8">Chemotaxis sensory transducer</fullName>
    </submittedName>
</protein>
<evidence type="ECO:0000256" key="3">
    <source>
        <dbReference type="ARBA" id="ARBA00023224"/>
    </source>
</evidence>
<evidence type="ECO:0000256" key="1">
    <source>
        <dbReference type="ARBA" id="ARBA00004429"/>
    </source>
</evidence>
<dbReference type="InterPro" id="IPR000727">
    <property type="entry name" value="T_SNARE_dom"/>
</dbReference>
<comment type="caution">
    <text evidence="8">The sequence shown here is derived from an EMBL/GenBank/DDBJ whole genome shotgun (WGS) entry which is preliminary data.</text>
</comment>
<comment type="subcellular location">
    <subcellularLocation>
        <location evidence="1">Cell inner membrane</location>
        <topology evidence="1">Multi-pass membrane protein</topology>
    </subcellularLocation>
</comment>
<dbReference type="GO" id="GO:0006935">
    <property type="term" value="P:chemotaxis"/>
    <property type="evidence" value="ECO:0007669"/>
    <property type="project" value="InterPro"/>
</dbReference>
<dbReference type="SUPFAM" id="SSF58104">
    <property type="entry name" value="Methyl-accepting chemotaxis protein (MCP) signaling domain"/>
    <property type="match status" value="1"/>
</dbReference>
<sequence>MARAVWPLIEKNLPEVLKGFYAHVESVPHLADMVDGQVPRLIKAQTHHWEALFREGPTETYFSNARRVGLAHVRIGLAPSWYIGGYSFTLNALARVIAKAYRFAPGKAARAREVVNKLVMLDMDMAISTYHDETLRMVEDREEQIRSAIAEFDQCMDTTVHELTGASGDLQTSSGKLSAVSAEISERVSRMDEASVNTDQSMQSSAAATEQMTGSIEEIGRQATLSSEIAQEAVAGAQATHQSVQALAHVAEQVGSVIELISEIAEQTNLLALNATIEAARAGEMGRGFAVVASEVKELAGQTTKATEEITQKIAGIQSATRQSVAEIEGITTTISRVSEIATSIASAVEQQTAATAEISENVQIAARGTRAFAQDIEAVRAVLAEAEATAGRIGDLSAVLRAQAGRLGEESRSFFQEVQANEKINAA</sequence>
<feature type="domain" description="T-SNARE coiled-coil homology" evidence="7">
    <location>
        <begin position="318"/>
        <end position="380"/>
    </location>
</feature>
<evidence type="ECO:0000256" key="5">
    <source>
        <dbReference type="PROSITE-ProRule" id="PRU00284"/>
    </source>
</evidence>
<dbReference type="Pfam" id="PF00015">
    <property type="entry name" value="MCPsignal"/>
    <property type="match status" value="1"/>
</dbReference>
<dbReference type="Proteomes" id="UP000605148">
    <property type="component" value="Unassembled WGS sequence"/>
</dbReference>
<dbReference type="GO" id="GO:0020037">
    <property type="term" value="F:heme binding"/>
    <property type="evidence" value="ECO:0007669"/>
    <property type="project" value="InterPro"/>
</dbReference>
<reference evidence="8" key="2">
    <citation type="submission" date="2020-09" db="EMBL/GenBank/DDBJ databases">
        <authorList>
            <person name="Sun Q."/>
            <person name="Zhou Y."/>
        </authorList>
    </citation>
    <scope>NUCLEOTIDE SEQUENCE</scope>
    <source>
        <strain evidence="8">CGMCC 1.12426</strain>
    </source>
</reference>
<evidence type="ECO:0000256" key="4">
    <source>
        <dbReference type="ARBA" id="ARBA00029447"/>
    </source>
</evidence>
<keyword evidence="2" id="KW-0472">Membrane</keyword>
<dbReference type="Pfam" id="PF11563">
    <property type="entry name" value="Protoglobin"/>
    <property type="match status" value="1"/>
</dbReference>
<dbReference type="CDD" id="cd01068">
    <property type="entry name" value="globin_sensor"/>
    <property type="match status" value="1"/>
</dbReference>
<dbReference type="GO" id="GO:0007165">
    <property type="term" value="P:signal transduction"/>
    <property type="evidence" value="ECO:0007669"/>
    <property type="project" value="UniProtKB-KW"/>
</dbReference>
<dbReference type="SMART" id="SM00283">
    <property type="entry name" value="MA"/>
    <property type="match status" value="1"/>
</dbReference>
<dbReference type="EMBL" id="BMFA01000001">
    <property type="protein sequence ID" value="GGB37050.1"/>
    <property type="molecule type" value="Genomic_DNA"/>
</dbReference>
<accession>A0A916TB93</accession>
<dbReference type="InterPro" id="IPR012292">
    <property type="entry name" value="Globin/Proto"/>
</dbReference>
<proteinExistence type="inferred from homology"/>
<evidence type="ECO:0000259" key="6">
    <source>
        <dbReference type="PROSITE" id="PS50111"/>
    </source>
</evidence>
<dbReference type="AlphaFoldDB" id="A0A916TB93"/>
<dbReference type="InterPro" id="IPR009050">
    <property type="entry name" value="Globin-like_sf"/>
</dbReference>
<evidence type="ECO:0000259" key="7">
    <source>
        <dbReference type="PROSITE" id="PS50192"/>
    </source>
</evidence>
<keyword evidence="9" id="KW-1185">Reference proteome</keyword>
<evidence type="ECO:0000313" key="9">
    <source>
        <dbReference type="Proteomes" id="UP000605148"/>
    </source>
</evidence>
<dbReference type="PANTHER" id="PTHR32089">
    <property type="entry name" value="METHYL-ACCEPTING CHEMOTAXIS PROTEIN MCPB"/>
    <property type="match status" value="1"/>
</dbReference>
<keyword evidence="3 5" id="KW-0807">Transducer</keyword>
<comment type="similarity">
    <text evidence="4">Belongs to the methyl-accepting chemotaxis (MCP) protein family.</text>
</comment>
<dbReference type="PRINTS" id="PR00260">
    <property type="entry name" value="CHEMTRNSDUCR"/>
</dbReference>
<dbReference type="Gene3D" id="1.10.287.950">
    <property type="entry name" value="Methyl-accepting chemotaxis protein"/>
    <property type="match status" value="1"/>
</dbReference>
<dbReference type="InterPro" id="IPR044398">
    <property type="entry name" value="Globin-sensor_dom"/>
</dbReference>
<reference evidence="8" key="1">
    <citation type="journal article" date="2014" name="Int. J. Syst. Evol. Microbiol.">
        <title>Complete genome sequence of Corynebacterium casei LMG S-19264T (=DSM 44701T), isolated from a smear-ripened cheese.</title>
        <authorList>
            <consortium name="US DOE Joint Genome Institute (JGI-PGF)"/>
            <person name="Walter F."/>
            <person name="Albersmeier A."/>
            <person name="Kalinowski J."/>
            <person name="Ruckert C."/>
        </authorList>
    </citation>
    <scope>NUCLEOTIDE SEQUENCE</scope>
    <source>
        <strain evidence="8">CGMCC 1.12426</strain>
    </source>
</reference>
<organism evidence="8 9">
    <name type="scientific">Roseibium aquae</name>
    <dbReference type="NCBI Taxonomy" id="1323746"/>
    <lineage>
        <taxon>Bacteria</taxon>
        <taxon>Pseudomonadati</taxon>
        <taxon>Pseudomonadota</taxon>
        <taxon>Alphaproteobacteria</taxon>
        <taxon>Hyphomicrobiales</taxon>
        <taxon>Stappiaceae</taxon>
        <taxon>Roseibium</taxon>
    </lineage>
</organism>
<dbReference type="GO" id="GO:0004888">
    <property type="term" value="F:transmembrane signaling receptor activity"/>
    <property type="evidence" value="ECO:0007669"/>
    <property type="project" value="InterPro"/>
</dbReference>
<keyword evidence="2" id="KW-0997">Cell inner membrane</keyword>
<dbReference type="SUPFAM" id="SSF46458">
    <property type="entry name" value="Globin-like"/>
    <property type="match status" value="1"/>
</dbReference>
<dbReference type="Gene3D" id="1.10.490.10">
    <property type="entry name" value="Globins"/>
    <property type="match status" value="1"/>
</dbReference>
<feature type="domain" description="Methyl-accepting transducer" evidence="6">
    <location>
        <begin position="173"/>
        <end position="388"/>
    </location>
</feature>
<dbReference type="PROSITE" id="PS50111">
    <property type="entry name" value="CHEMOTAXIS_TRANSDUC_2"/>
    <property type="match status" value="1"/>
</dbReference>
<gene>
    <name evidence="8" type="ORF">GCM10011316_06450</name>
</gene>
<dbReference type="InterPro" id="IPR039379">
    <property type="entry name" value="Protoglobin_sensor_dom"/>
</dbReference>
<dbReference type="GO" id="GO:0005886">
    <property type="term" value="C:plasma membrane"/>
    <property type="evidence" value="ECO:0007669"/>
    <property type="project" value="UniProtKB-SubCell"/>
</dbReference>
<evidence type="ECO:0000256" key="2">
    <source>
        <dbReference type="ARBA" id="ARBA00022519"/>
    </source>
</evidence>
<dbReference type="PANTHER" id="PTHR32089:SF112">
    <property type="entry name" value="LYSOZYME-LIKE PROTEIN-RELATED"/>
    <property type="match status" value="1"/>
</dbReference>
<dbReference type="InterPro" id="IPR004090">
    <property type="entry name" value="Chemotax_Me-accpt_rcpt"/>
</dbReference>
<evidence type="ECO:0000313" key="8">
    <source>
        <dbReference type="EMBL" id="GGB37050.1"/>
    </source>
</evidence>
<dbReference type="InterPro" id="IPR004089">
    <property type="entry name" value="MCPsignal_dom"/>
</dbReference>
<dbReference type="PROSITE" id="PS50192">
    <property type="entry name" value="T_SNARE"/>
    <property type="match status" value="1"/>
</dbReference>
<keyword evidence="2" id="KW-1003">Cell membrane</keyword>